<dbReference type="Proteomes" id="UP000037035">
    <property type="component" value="Unassembled WGS sequence"/>
</dbReference>
<evidence type="ECO:0000256" key="4">
    <source>
        <dbReference type="ARBA" id="ARBA00017712"/>
    </source>
</evidence>
<evidence type="ECO:0000313" key="7">
    <source>
        <dbReference type="Proteomes" id="UP000037035"/>
    </source>
</evidence>
<dbReference type="STRING" id="27349.A0A0L6V7U6"/>
<name>A0A0L6V7U6_9BASI</name>
<dbReference type="FunFam" id="3.40.630.60:FF:000008">
    <property type="match status" value="1"/>
</dbReference>
<dbReference type="PANTHER" id="PTHR10279">
    <property type="entry name" value="ORNITHINE DECARBOXYLASE ANTIZYME"/>
    <property type="match status" value="1"/>
</dbReference>
<dbReference type="PANTHER" id="PTHR10279:SF10">
    <property type="entry name" value="ORNITHINE DECARBOXYLASE ANTIZYME"/>
    <property type="match status" value="1"/>
</dbReference>
<evidence type="ECO:0000313" key="6">
    <source>
        <dbReference type="EMBL" id="KNZ56607.1"/>
    </source>
</evidence>
<dbReference type="InterPro" id="IPR038581">
    <property type="entry name" value="ODC_AZ_sf"/>
</dbReference>
<dbReference type="GO" id="GO:0075523">
    <property type="term" value="P:viral translational frameshifting"/>
    <property type="evidence" value="ECO:0007669"/>
    <property type="project" value="UniProtKB-KW"/>
</dbReference>
<dbReference type="AlphaFoldDB" id="A0A0L6V7U6"/>
<dbReference type="EMBL" id="LAVV01007243">
    <property type="protein sequence ID" value="KNZ56607.1"/>
    <property type="molecule type" value="Genomic_DNA"/>
</dbReference>
<comment type="similarity">
    <text evidence="2">Belongs to the ODC antizyme family.</text>
</comment>
<dbReference type="GO" id="GO:0005634">
    <property type="term" value="C:nucleus"/>
    <property type="evidence" value="ECO:0007669"/>
    <property type="project" value="TreeGrafter"/>
</dbReference>
<dbReference type="SUPFAM" id="SSF55729">
    <property type="entry name" value="Acyl-CoA N-acyltransferases (Nat)"/>
    <property type="match status" value="1"/>
</dbReference>
<keyword evidence="7" id="KW-1185">Reference proteome</keyword>
<comment type="function">
    <text evidence="1">Ornithine decarboxylase (ODC) antizyme protein that negatively regulates ODC activity and intracellular polyamine biosynthesis in response to increased intracellular polyamine levels. Binds to ODC monomers, inhibiting the assembly of the functional ODC homodimer, and targets the monomers for ubiquitin-independent proteolytic destruction by the 26S proteasome.</text>
</comment>
<dbReference type="Gene3D" id="3.40.630.60">
    <property type="match status" value="1"/>
</dbReference>
<dbReference type="GO" id="GO:0008073">
    <property type="term" value="F:ornithine decarboxylase inhibitor activity"/>
    <property type="evidence" value="ECO:0007669"/>
    <property type="project" value="InterPro"/>
</dbReference>
<evidence type="ECO:0000256" key="2">
    <source>
        <dbReference type="ARBA" id="ARBA00008796"/>
    </source>
</evidence>
<dbReference type="Pfam" id="PF02100">
    <property type="entry name" value="ODC_AZ"/>
    <property type="match status" value="1"/>
</dbReference>
<comment type="subunit">
    <text evidence="3">Interacts with ODC and thereby sterically blocks ODC homodimerization.</text>
</comment>
<comment type="caution">
    <text evidence="6">The sequence shown here is derived from an EMBL/GenBank/DDBJ whole genome shotgun (WGS) entry which is preliminary data.</text>
</comment>
<protein>
    <recommendedName>
        <fullName evidence="4">Ornithine decarboxylase antizyme</fullName>
    </recommendedName>
</protein>
<organism evidence="6 7">
    <name type="scientific">Puccinia sorghi</name>
    <dbReference type="NCBI Taxonomy" id="27349"/>
    <lineage>
        <taxon>Eukaryota</taxon>
        <taxon>Fungi</taxon>
        <taxon>Dikarya</taxon>
        <taxon>Basidiomycota</taxon>
        <taxon>Pucciniomycotina</taxon>
        <taxon>Pucciniomycetes</taxon>
        <taxon>Pucciniales</taxon>
        <taxon>Pucciniaceae</taxon>
        <taxon>Puccinia</taxon>
    </lineage>
</organism>
<evidence type="ECO:0000256" key="3">
    <source>
        <dbReference type="ARBA" id="ARBA00011486"/>
    </source>
</evidence>
<accession>A0A0L6V7U6</accession>
<dbReference type="InterPro" id="IPR016181">
    <property type="entry name" value="Acyl_CoA_acyltransferase"/>
</dbReference>
<sequence>MPPDIHSEGGRDRHVRDVTALNFQHPSSTVFVKFPSSTTVSPITPSSSPTGIDCHSLAASPHKSNNSVPVSNLAFKAHPVYPARPRPSPLLTPCSSSDSLSLVSGPNTRHNTPAILRTIFPDGIQDVEATHDISTQLPSGLKGAIVDRQSGVRSLYILGFSSSVTMDRQVRDIVVRVLDFADEEIEADQVIFALEKDHEQCRELLQGLLYVGGAVVKNAHHETVNNHLVLVGIEI</sequence>
<keyword evidence="5" id="KW-0688">Ribosomal frameshifting</keyword>
<evidence type="ECO:0000256" key="5">
    <source>
        <dbReference type="ARBA" id="ARBA00022758"/>
    </source>
</evidence>
<evidence type="ECO:0000256" key="1">
    <source>
        <dbReference type="ARBA" id="ARBA00002307"/>
    </source>
</evidence>
<gene>
    <name evidence="6" type="ORF">VP01_2366g3</name>
</gene>
<dbReference type="OrthoDB" id="5959761at2759"/>
<dbReference type="VEuPathDB" id="FungiDB:VP01_2366g3"/>
<dbReference type="GO" id="GO:0045732">
    <property type="term" value="P:positive regulation of protein catabolic process"/>
    <property type="evidence" value="ECO:0007669"/>
    <property type="project" value="TreeGrafter"/>
</dbReference>
<reference evidence="6 7" key="1">
    <citation type="submission" date="2015-08" db="EMBL/GenBank/DDBJ databases">
        <title>Next Generation Sequencing and Analysis of the Genome of Puccinia sorghi L Schw, the Causal Agent of Maize Common Rust.</title>
        <authorList>
            <person name="Rochi L."/>
            <person name="Burguener G."/>
            <person name="Darino M."/>
            <person name="Turjanski A."/>
            <person name="Kreff E."/>
            <person name="Dieguez M.J."/>
            <person name="Sacco F."/>
        </authorList>
    </citation>
    <scope>NUCLEOTIDE SEQUENCE [LARGE SCALE GENOMIC DNA]</scope>
    <source>
        <strain evidence="6 7">RO10H11247</strain>
    </source>
</reference>
<proteinExistence type="inferred from homology"/>
<dbReference type="GO" id="GO:0005737">
    <property type="term" value="C:cytoplasm"/>
    <property type="evidence" value="ECO:0007669"/>
    <property type="project" value="TreeGrafter"/>
</dbReference>
<dbReference type="InterPro" id="IPR002993">
    <property type="entry name" value="ODC_AZ"/>
</dbReference>